<keyword evidence="2" id="KW-0808">Transferase</keyword>
<evidence type="ECO:0008006" key="5">
    <source>
        <dbReference type="Google" id="ProtNLM"/>
    </source>
</evidence>
<gene>
    <name evidence="3" type="ORF">JZ786_18030</name>
</gene>
<dbReference type="InterPro" id="IPR008630">
    <property type="entry name" value="Glyco_trans_34"/>
</dbReference>
<dbReference type="PANTHER" id="PTHR31306:SF4">
    <property type="entry name" value="ALPHA-1,2-GALACTOSYLTRANSFERASE"/>
    <property type="match status" value="1"/>
</dbReference>
<dbReference type="EMBL" id="CP071182">
    <property type="protein sequence ID" value="QSO46367.1"/>
    <property type="molecule type" value="Genomic_DNA"/>
</dbReference>
<sequence>MIPDVNLGIVPRSPIVVCSLANGGSYRILMDIMSKTVNHYAEKYGMDTALLKLDNRLAADRPEAWDKVVLLKHLLNFYETVIWLDADTLIINPDTDIRQEFNDTCAMQLATHLYAPHFYPNTGVWVVHRNSRATELLEAVWAQADLMHDVWWEQAAFIRLLGYRDPHDPNSYSGPTTFSSMVSPLDLKWNTQLTLDPLPTNPSILHYAGFPSPEHRLRRMRMDYETFLRRIS</sequence>
<evidence type="ECO:0000256" key="1">
    <source>
        <dbReference type="ARBA" id="ARBA00022676"/>
    </source>
</evidence>
<proteinExistence type="predicted"/>
<keyword evidence="1" id="KW-0328">Glycosyltransferase</keyword>
<accession>A0A9X7Z5I9</accession>
<dbReference type="GO" id="GO:0016020">
    <property type="term" value="C:membrane"/>
    <property type="evidence" value="ECO:0007669"/>
    <property type="project" value="InterPro"/>
</dbReference>
<dbReference type="GO" id="GO:0016757">
    <property type="term" value="F:glycosyltransferase activity"/>
    <property type="evidence" value="ECO:0007669"/>
    <property type="project" value="UniProtKB-KW"/>
</dbReference>
<dbReference type="AlphaFoldDB" id="A0A9X7Z5I9"/>
<dbReference type="Gene3D" id="3.90.550.10">
    <property type="entry name" value="Spore Coat Polysaccharide Biosynthesis Protein SpsA, Chain A"/>
    <property type="match status" value="1"/>
</dbReference>
<dbReference type="InterPro" id="IPR029044">
    <property type="entry name" value="Nucleotide-diphossugar_trans"/>
</dbReference>
<dbReference type="Proteomes" id="UP000663505">
    <property type="component" value="Chromosome"/>
</dbReference>
<dbReference type="Pfam" id="PF05637">
    <property type="entry name" value="Glyco_transf_34"/>
    <property type="match status" value="1"/>
</dbReference>
<dbReference type="RefSeq" id="WP_206655736.1">
    <property type="nucleotide sequence ID" value="NZ_CP071182.1"/>
</dbReference>
<evidence type="ECO:0000313" key="4">
    <source>
        <dbReference type="Proteomes" id="UP000663505"/>
    </source>
</evidence>
<dbReference type="SUPFAM" id="SSF53448">
    <property type="entry name" value="Nucleotide-diphospho-sugar transferases"/>
    <property type="match status" value="1"/>
</dbReference>
<name>A0A9X7Z5I9_9BACL</name>
<evidence type="ECO:0000313" key="3">
    <source>
        <dbReference type="EMBL" id="QSO46367.1"/>
    </source>
</evidence>
<dbReference type="GO" id="GO:0006487">
    <property type="term" value="P:protein N-linked glycosylation"/>
    <property type="evidence" value="ECO:0007669"/>
    <property type="project" value="TreeGrafter"/>
</dbReference>
<keyword evidence="4" id="KW-1185">Reference proteome</keyword>
<organism evidence="3 4">
    <name type="scientific">Alicyclobacillus mengziensis</name>
    <dbReference type="NCBI Taxonomy" id="2931921"/>
    <lineage>
        <taxon>Bacteria</taxon>
        <taxon>Bacillati</taxon>
        <taxon>Bacillota</taxon>
        <taxon>Bacilli</taxon>
        <taxon>Bacillales</taxon>
        <taxon>Alicyclobacillaceae</taxon>
        <taxon>Alicyclobacillus</taxon>
    </lineage>
</organism>
<protein>
    <recommendedName>
        <fullName evidence="5">Nucleotide-diphospho-sugar transferase</fullName>
    </recommendedName>
</protein>
<dbReference type="KEGG" id="afx:JZ786_18030"/>
<dbReference type="PANTHER" id="PTHR31306">
    <property type="entry name" value="ALPHA-1,6-MANNOSYLTRANSFERASE MNN11-RELATED"/>
    <property type="match status" value="1"/>
</dbReference>
<evidence type="ECO:0000256" key="2">
    <source>
        <dbReference type="ARBA" id="ARBA00022679"/>
    </source>
</evidence>
<reference evidence="3 4" key="1">
    <citation type="submission" date="2021-02" db="EMBL/GenBank/DDBJ databases">
        <title>Alicyclobacillus curvatus sp. nov. and Alicyclobacillus mengziensis sp. nov., two acidophilic bacteria isolated from acid mine drainage.</title>
        <authorList>
            <person name="Huang Y."/>
        </authorList>
    </citation>
    <scope>NUCLEOTIDE SEQUENCE [LARGE SCALE GENOMIC DNA]</scope>
    <source>
        <strain evidence="3 4">S30H14</strain>
    </source>
</reference>